<dbReference type="GO" id="GO:0008270">
    <property type="term" value="F:zinc ion binding"/>
    <property type="evidence" value="ECO:0007669"/>
    <property type="project" value="InterPro"/>
</dbReference>
<organism evidence="2 3">
    <name type="scientific">Multifurca ochricompacta</name>
    <dbReference type="NCBI Taxonomy" id="376703"/>
    <lineage>
        <taxon>Eukaryota</taxon>
        <taxon>Fungi</taxon>
        <taxon>Dikarya</taxon>
        <taxon>Basidiomycota</taxon>
        <taxon>Agaricomycotina</taxon>
        <taxon>Agaricomycetes</taxon>
        <taxon>Russulales</taxon>
        <taxon>Russulaceae</taxon>
        <taxon>Multifurca</taxon>
    </lineage>
</organism>
<evidence type="ECO:0000259" key="1">
    <source>
        <dbReference type="PROSITE" id="PS50048"/>
    </source>
</evidence>
<reference evidence="2" key="1">
    <citation type="journal article" date="2022" name="New Phytol.">
        <title>Evolutionary transition to the ectomycorrhizal habit in the genomes of a hyperdiverse lineage of mushroom-forming fungi.</title>
        <authorList>
            <person name="Looney B."/>
            <person name="Miyauchi S."/>
            <person name="Morin E."/>
            <person name="Drula E."/>
            <person name="Courty P.E."/>
            <person name="Kohler A."/>
            <person name="Kuo A."/>
            <person name="LaButti K."/>
            <person name="Pangilinan J."/>
            <person name="Lipzen A."/>
            <person name="Riley R."/>
            <person name="Andreopoulos W."/>
            <person name="He G."/>
            <person name="Johnson J."/>
            <person name="Nolan M."/>
            <person name="Tritt A."/>
            <person name="Barry K.W."/>
            <person name="Grigoriev I.V."/>
            <person name="Nagy L.G."/>
            <person name="Hibbett D."/>
            <person name="Henrissat B."/>
            <person name="Matheny P.B."/>
            <person name="Labbe J."/>
            <person name="Martin F.M."/>
        </authorList>
    </citation>
    <scope>NUCLEOTIDE SEQUENCE</scope>
    <source>
        <strain evidence="2">BPL690</strain>
    </source>
</reference>
<comment type="caution">
    <text evidence="2">The sequence shown here is derived from an EMBL/GenBank/DDBJ whole genome shotgun (WGS) entry which is preliminary data.</text>
</comment>
<evidence type="ECO:0000313" key="3">
    <source>
        <dbReference type="Proteomes" id="UP001203297"/>
    </source>
</evidence>
<dbReference type="InterPro" id="IPR001138">
    <property type="entry name" value="Zn2Cys6_DnaBD"/>
</dbReference>
<dbReference type="Proteomes" id="UP001203297">
    <property type="component" value="Unassembled WGS sequence"/>
</dbReference>
<dbReference type="PROSITE" id="PS00463">
    <property type="entry name" value="ZN2_CY6_FUNGAL_1"/>
    <property type="match status" value="1"/>
</dbReference>
<dbReference type="InterPro" id="IPR036864">
    <property type="entry name" value="Zn2-C6_fun-type_DNA-bd_sf"/>
</dbReference>
<dbReference type="AlphaFoldDB" id="A0AAD4M4F2"/>
<name>A0AAD4M4F2_9AGAM</name>
<keyword evidence="3" id="KW-1185">Reference proteome</keyword>
<gene>
    <name evidence="2" type="ORF">B0F90DRAFT_1587415</name>
</gene>
<dbReference type="PROSITE" id="PS50048">
    <property type="entry name" value="ZN2_CY6_FUNGAL_2"/>
    <property type="match status" value="1"/>
</dbReference>
<feature type="non-terminal residue" evidence="2">
    <location>
        <position position="1"/>
    </location>
</feature>
<dbReference type="GO" id="GO:0000981">
    <property type="term" value="F:DNA-binding transcription factor activity, RNA polymerase II-specific"/>
    <property type="evidence" value="ECO:0007669"/>
    <property type="project" value="InterPro"/>
</dbReference>
<dbReference type="Gene3D" id="4.10.240.10">
    <property type="entry name" value="Zn(2)-C6 fungal-type DNA-binding domain"/>
    <property type="match status" value="1"/>
</dbReference>
<feature type="domain" description="Zn(2)-C6 fungal-type" evidence="1">
    <location>
        <begin position="8"/>
        <end position="43"/>
    </location>
</feature>
<protein>
    <recommendedName>
        <fullName evidence="1">Zn(2)-C6 fungal-type domain-containing protein</fullName>
    </recommendedName>
</protein>
<feature type="non-terminal residue" evidence="2">
    <location>
        <position position="52"/>
    </location>
</feature>
<sequence>PKKDPFLACFFCRGRKIACHPKSEGGEDRTCSQCAKRHLRCQYPLTSRRGQR</sequence>
<proteinExistence type="predicted"/>
<accession>A0AAD4M4F2</accession>
<dbReference type="EMBL" id="WTXG01000016">
    <property type="protein sequence ID" value="KAI0301036.1"/>
    <property type="molecule type" value="Genomic_DNA"/>
</dbReference>
<dbReference type="SUPFAM" id="SSF57701">
    <property type="entry name" value="Zn2/Cys6 DNA-binding domain"/>
    <property type="match status" value="1"/>
</dbReference>
<dbReference type="Pfam" id="PF00172">
    <property type="entry name" value="Zn_clus"/>
    <property type="match status" value="1"/>
</dbReference>
<evidence type="ECO:0000313" key="2">
    <source>
        <dbReference type="EMBL" id="KAI0301036.1"/>
    </source>
</evidence>